<comment type="caution">
    <text evidence="1">The sequence shown here is derived from an EMBL/GenBank/DDBJ whole genome shotgun (WGS) entry which is preliminary data.</text>
</comment>
<evidence type="ECO:0000313" key="2">
    <source>
        <dbReference type="Proteomes" id="UP001196413"/>
    </source>
</evidence>
<dbReference type="Proteomes" id="UP001196413">
    <property type="component" value="Unassembled WGS sequence"/>
</dbReference>
<organism evidence="1 2">
    <name type="scientific">Parelaphostrongylus tenuis</name>
    <name type="common">Meningeal worm</name>
    <dbReference type="NCBI Taxonomy" id="148309"/>
    <lineage>
        <taxon>Eukaryota</taxon>
        <taxon>Metazoa</taxon>
        <taxon>Ecdysozoa</taxon>
        <taxon>Nematoda</taxon>
        <taxon>Chromadorea</taxon>
        <taxon>Rhabditida</taxon>
        <taxon>Rhabditina</taxon>
        <taxon>Rhabditomorpha</taxon>
        <taxon>Strongyloidea</taxon>
        <taxon>Metastrongylidae</taxon>
        <taxon>Parelaphostrongylus</taxon>
    </lineage>
</organism>
<accession>A0AAD5QM43</accession>
<evidence type="ECO:0000313" key="1">
    <source>
        <dbReference type="EMBL" id="KAJ1351521.1"/>
    </source>
</evidence>
<protein>
    <submittedName>
        <fullName evidence="1">Uncharacterized protein</fullName>
    </submittedName>
</protein>
<name>A0AAD5QM43_PARTN</name>
<dbReference type="AlphaFoldDB" id="A0AAD5QM43"/>
<dbReference type="EMBL" id="JAHQIW010001096">
    <property type="protein sequence ID" value="KAJ1351521.1"/>
    <property type="molecule type" value="Genomic_DNA"/>
</dbReference>
<keyword evidence="2" id="KW-1185">Reference proteome</keyword>
<gene>
    <name evidence="1" type="ORF">KIN20_007545</name>
</gene>
<proteinExistence type="predicted"/>
<reference evidence="1" key="1">
    <citation type="submission" date="2021-06" db="EMBL/GenBank/DDBJ databases">
        <title>Parelaphostrongylus tenuis whole genome reference sequence.</title>
        <authorList>
            <person name="Garwood T.J."/>
            <person name="Larsen P.A."/>
            <person name="Fountain-Jones N.M."/>
            <person name="Garbe J.R."/>
            <person name="Macchietto M.G."/>
            <person name="Kania S.A."/>
            <person name="Gerhold R.W."/>
            <person name="Richards J.E."/>
            <person name="Wolf T.M."/>
        </authorList>
    </citation>
    <scope>NUCLEOTIDE SEQUENCE</scope>
    <source>
        <strain evidence="1">MNPRO001-30</strain>
        <tissue evidence="1">Meninges</tissue>
    </source>
</reference>
<sequence>MELISEQIRLLMMHKWLLGSNATVTSERISLAWSKDTVGKSLLPEKWQEGLEGEGEYLDY</sequence>